<dbReference type="InterPro" id="IPR025875">
    <property type="entry name" value="Leu-rich_rpt_4"/>
</dbReference>
<dbReference type="Gene3D" id="3.80.10.10">
    <property type="entry name" value="Ribonuclease Inhibitor"/>
    <property type="match status" value="1"/>
</dbReference>
<proteinExistence type="predicted"/>
<dbReference type="InterPro" id="IPR050216">
    <property type="entry name" value="LRR_domain-containing"/>
</dbReference>
<keyword evidence="1" id="KW-0433">Leucine-rich repeat</keyword>
<dbReference type="InterPro" id="IPR032675">
    <property type="entry name" value="LRR_dom_sf"/>
</dbReference>
<dbReference type="Proteomes" id="UP000636010">
    <property type="component" value="Unassembled WGS sequence"/>
</dbReference>
<dbReference type="InterPro" id="IPR001611">
    <property type="entry name" value="Leu-rich_rpt"/>
</dbReference>
<dbReference type="InterPro" id="IPR003591">
    <property type="entry name" value="Leu-rich_rpt_typical-subtyp"/>
</dbReference>
<comment type="caution">
    <text evidence="3">The sequence shown here is derived from an EMBL/GenBank/DDBJ whole genome shotgun (WGS) entry which is preliminary data.</text>
</comment>
<name>A0ABQ1MEK2_9BACT</name>
<dbReference type="PROSITE" id="PS51450">
    <property type="entry name" value="LRR"/>
    <property type="match status" value="2"/>
</dbReference>
<evidence type="ECO:0008006" key="5">
    <source>
        <dbReference type="Google" id="ProtNLM"/>
    </source>
</evidence>
<dbReference type="Pfam" id="PF00560">
    <property type="entry name" value="LRR_1"/>
    <property type="match status" value="2"/>
</dbReference>
<protein>
    <recommendedName>
        <fullName evidence="5">Leucine-rich repeat domain-containing protein</fullName>
    </recommendedName>
</protein>
<dbReference type="Pfam" id="PF12799">
    <property type="entry name" value="LRR_4"/>
    <property type="match status" value="1"/>
</dbReference>
<keyword evidence="4" id="KW-1185">Reference proteome</keyword>
<accession>A0ABQ1MEK2</accession>
<evidence type="ECO:0000313" key="4">
    <source>
        <dbReference type="Proteomes" id="UP000636010"/>
    </source>
</evidence>
<evidence type="ECO:0000256" key="2">
    <source>
        <dbReference type="ARBA" id="ARBA00022737"/>
    </source>
</evidence>
<dbReference type="PANTHER" id="PTHR48051">
    <property type="match status" value="1"/>
</dbReference>
<dbReference type="SMART" id="SM00369">
    <property type="entry name" value="LRR_TYP"/>
    <property type="match status" value="3"/>
</dbReference>
<evidence type="ECO:0000313" key="3">
    <source>
        <dbReference type="EMBL" id="GGC38874.1"/>
    </source>
</evidence>
<sequence length="232" mass="26351">MVGFFVTCQSEEKKSEKTMDMGEEFRLLGYENPTISWDLNNFNSIVGYGQPIDHIPYTDIIGGENITTISIQNGALVEFSLAKFPRLEILNLKGNKLKVIISMENSKNLNHIDLSENRLGSIPEISGLYTLNNLKELDLSGNFLPMLDPSFDKLDNLKVLKLGNNKIIHFPLVLLKMKSLEEVDLSYNSLTKIPEKLEKKDNLKYLDVTGNDLEINEVEQLRKMLPNTTVIF</sequence>
<dbReference type="SMART" id="SM00365">
    <property type="entry name" value="LRR_SD22"/>
    <property type="match status" value="5"/>
</dbReference>
<dbReference type="PANTHER" id="PTHR48051:SF1">
    <property type="entry name" value="RAS SUPPRESSOR PROTEIN 1"/>
    <property type="match status" value="1"/>
</dbReference>
<keyword evidence="2" id="KW-0677">Repeat</keyword>
<evidence type="ECO:0000256" key="1">
    <source>
        <dbReference type="ARBA" id="ARBA00022614"/>
    </source>
</evidence>
<reference evidence="4" key="1">
    <citation type="journal article" date="2019" name="Int. J. Syst. Evol. Microbiol.">
        <title>The Global Catalogue of Microorganisms (GCM) 10K type strain sequencing project: providing services to taxonomists for standard genome sequencing and annotation.</title>
        <authorList>
            <consortium name="The Broad Institute Genomics Platform"/>
            <consortium name="The Broad Institute Genome Sequencing Center for Infectious Disease"/>
            <person name="Wu L."/>
            <person name="Ma J."/>
        </authorList>
    </citation>
    <scope>NUCLEOTIDE SEQUENCE [LARGE SCALE GENOMIC DNA]</scope>
    <source>
        <strain evidence="4">CGMCC 1.10832</strain>
    </source>
</reference>
<dbReference type="PRINTS" id="PR00019">
    <property type="entry name" value="LEURICHRPT"/>
</dbReference>
<gene>
    <name evidence="3" type="ORF">GCM10011506_25400</name>
</gene>
<organism evidence="3 4">
    <name type="scientific">Marivirga lumbricoides</name>
    <dbReference type="NCBI Taxonomy" id="1046115"/>
    <lineage>
        <taxon>Bacteria</taxon>
        <taxon>Pseudomonadati</taxon>
        <taxon>Bacteroidota</taxon>
        <taxon>Cytophagia</taxon>
        <taxon>Cytophagales</taxon>
        <taxon>Marivirgaceae</taxon>
        <taxon>Marivirga</taxon>
    </lineage>
</organism>
<dbReference type="SUPFAM" id="SSF52058">
    <property type="entry name" value="L domain-like"/>
    <property type="match status" value="1"/>
</dbReference>
<dbReference type="EMBL" id="BMEC01000008">
    <property type="protein sequence ID" value="GGC38874.1"/>
    <property type="molecule type" value="Genomic_DNA"/>
</dbReference>